<keyword evidence="9" id="KW-1185">Reference proteome</keyword>
<feature type="transmembrane region" description="Helical" evidence="7">
    <location>
        <begin position="411"/>
        <end position="431"/>
    </location>
</feature>
<gene>
    <name evidence="8" type="ORF">P168DRAFT_319353</name>
</gene>
<accession>A0A2I1D1Z6</accession>
<feature type="transmembrane region" description="Helical" evidence="7">
    <location>
        <begin position="68"/>
        <end position="93"/>
    </location>
</feature>
<name>A0A2I1D1Z6_ASPC2</name>
<dbReference type="Pfam" id="PF13520">
    <property type="entry name" value="AA_permease_2"/>
    <property type="match status" value="1"/>
</dbReference>
<dbReference type="GeneID" id="36547794"/>
<dbReference type="OrthoDB" id="2417308at2759"/>
<feature type="region of interest" description="Disordered" evidence="6">
    <location>
        <begin position="1"/>
        <end position="23"/>
    </location>
</feature>
<evidence type="ECO:0000256" key="1">
    <source>
        <dbReference type="ARBA" id="ARBA00004141"/>
    </source>
</evidence>
<organism evidence="8 9">
    <name type="scientific">Aspergillus campestris (strain IBT 28561)</name>
    <dbReference type="NCBI Taxonomy" id="1392248"/>
    <lineage>
        <taxon>Eukaryota</taxon>
        <taxon>Fungi</taxon>
        <taxon>Dikarya</taxon>
        <taxon>Ascomycota</taxon>
        <taxon>Pezizomycotina</taxon>
        <taxon>Eurotiomycetes</taxon>
        <taxon>Eurotiomycetidae</taxon>
        <taxon>Eurotiales</taxon>
        <taxon>Aspergillaceae</taxon>
        <taxon>Aspergillus</taxon>
        <taxon>Aspergillus subgen. Circumdati</taxon>
    </lineage>
</organism>
<evidence type="ECO:0000256" key="5">
    <source>
        <dbReference type="ARBA" id="ARBA00023136"/>
    </source>
</evidence>
<dbReference type="PIRSF" id="PIRSF006060">
    <property type="entry name" value="AA_transporter"/>
    <property type="match status" value="1"/>
</dbReference>
<feature type="transmembrane region" description="Helical" evidence="7">
    <location>
        <begin position="443"/>
        <end position="461"/>
    </location>
</feature>
<dbReference type="Gene3D" id="1.20.1740.10">
    <property type="entry name" value="Amino acid/polyamine transporter I"/>
    <property type="match status" value="1"/>
</dbReference>
<keyword evidence="5 7" id="KW-0472">Membrane</keyword>
<evidence type="ECO:0000313" key="8">
    <source>
        <dbReference type="EMBL" id="PKY03896.1"/>
    </source>
</evidence>
<evidence type="ECO:0000256" key="7">
    <source>
        <dbReference type="SAM" id="Phobius"/>
    </source>
</evidence>
<feature type="transmembrane region" description="Helical" evidence="7">
    <location>
        <begin position="33"/>
        <end position="56"/>
    </location>
</feature>
<feature type="transmembrane region" description="Helical" evidence="7">
    <location>
        <begin position="124"/>
        <end position="149"/>
    </location>
</feature>
<feature type="transmembrane region" description="Helical" evidence="7">
    <location>
        <begin position="161"/>
        <end position="182"/>
    </location>
</feature>
<dbReference type="AlphaFoldDB" id="A0A2I1D1Z6"/>
<dbReference type="GO" id="GO:0016020">
    <property type="term" value="C:membrane"/>
    <property type="evidence" value="ECO:0007669"/>
    <property type="project" value="UniProtKB-SubCell"/>
</dbReference>
<evidence type="ECO:0000256" key="4">
    <source>
        <dbReference type="ARBA" id="ARBA00022989"/>
    </source>
</evidence>
<dbReference type="GO" id="GO:0022857">
    <property type="term" value="F:transmembrane transporter activity"/>
    <property type="evidence" value="ECO:0007669"/>
    <property type="project" value="InterPro"/>
</dbReference>
<dbReference type="InterPro" id="IPR002293">
    <property type="entry name" value="AA/rel_permease1"/>
</dbReference>
<evidence type="ECO:0000256" key="6">
    <source>
        <dbReference type="SAM" id="MobiDB-lite"/>
    </source>
</evidence>
<dbReference type="VEuPathDB" id="FungiDB:P168DRAFT_319353"/>
<evidence type="ECO:0000256" key="2">
    <source>
        <dbReference type="ARBA" id="ARBA00022448"/>
    </source>
</evidence>
<comment type="caution">
    <text evidence="8">The sequence shown here is derived from an EMBL/GenBank/DDBJ whole genome shotgun (WGS) entry which is preliminary data.</text>
</comment>
<feature type="transmembrane region" description="Helical" evidence="7">
    <location>
        <begin position="188"/>
        <end position="208"/>
    </location>
</feature>
<dbReference type="RefSeq" id="XP_024692490.1">
    <property type="nucleotide sequence ID" value="XM_024840270.1"/>
</dbReference>
<keyword evidence="3 7" id="KW-0812">Transmembrane</keyword>
<keyword evidence="4 7" id="KW-1133">Transmembrane helix</keyword>
<evidence type="ECO:0000313" key="9">
    <source>
        <dbReference type="Proteomes" id="UP000234254"/>
    </source>
</evidence>
<sequence length="502" mass="54380">METPVTSPGWDSKDHHQAYGRDNSTEASLKPHFGIWSSLSVGLNTLNLFGGISFIITTAFSAGGIPAVFYGYLGASVGAICITVIFIECASLYPTAGGSYHFASFLTPFPHRRWVSYTVGWFNYIGWVLTFAACCAISSSLIFGIVNLLDGSFDVFIRWRLFLGYIACATAAWAINTFAIQWTPFCALIGGWAGTFGFVTYTIALLAVSPKQSVEFVFQDIVNETGYPSNSMAVLIGLFSATTVWQCLDAPTHIAEEIAEPTKVVPRVLILNVSIQWFIGAIWILTIGFCMVNPDLVIHTRTGVPILELVRQATGSQAAAVAFGFIQLTVYFASTVACATTTSRQGLAFARDGGFPYYGDRYLFSPQGFNAILGAECAFLLLSFGKSPLAHHLIHEMGNTQGRWALGSKSYAIAMVASVYSVFVAVIVMIPQQHPLTASNMNYTVLICAIFSVIILAGWFLKGRRQFVPPSLELIAGVEVSGAAPDIGLTRSQREEIGGKKE</sequence>
<comment type="subcellular location">
    <subcellularLocation>
        <location evidence="1">Membrane</location>
        <topology evidence="1">Multi-pass membrane protein</topology>
    </subcellularLocation>
</comment>
<dbReference type="EMBL" id="MSFM01000007">
    <property type="protein sequence ID" value="PKY03896.1"/>
    <property type="molecule type" value="Genomic_DNA"/>
</dbReference>
<dbReference type="PANTHER" id="PTHR45649:SF7">
    <property type="entry name" value="CHOLINE TRANSPORT PROTEIN"/>
    <property type="match status" value="1"/>
</dbReference>
<feature type="transmembrane region" description="Helical" evidence="7">
    <location>
        <begin position="229"/>
        <end position="248"/>
    </location>
</feature>
<reference evidence="8" key="1">
    <citation type="submission" date="2016-12" db="EMBL/GenBank/DDBJ databases">
        <title>The genomes of Aspergillus section Nigri reveals drivers in fungal speciation.</title>
        <authorList>
            <consortium name="DOE Joint Genome Institute"/>
            <person name="Vesth T.C."/>
            <person name="Nybo J."/>
            <person name="Theobald S."/>
            <person name="Brandl J."/>
            <person name="Frisvad J.C."/>
            <person name="Nielsen K.F."/>
            <person name="Lyhne E.K."/>
            <person name="Kogle M.E."/>
            <person name="Kuo A."/>
            <person name="Riley R."/>
            <person name="Clum A."/>
            <person name="Nolan M."/>
            <person name="Lipzen A."/>
            <person name="Salamov A."/>
            <person name="Henrissat B."/>
            <person name="Wiebenga A."/>
            <person name="De vries R.P."/>
            <person name="Grigoriev I.V."/>
            <person name="Mortensen U.H."/>
            <person name="Andersen M.R."/>
            <person name="Baker S.E."/>
        </authorList>
    </citation>
    <scope>NUCLEOTIDE SEQUENCE</scope>
    <source>
        <strain evidence="8">IBT 28561</strain>
    </source>
</reference>
<keyword evidence="2" id="KW-0813">Transport</keyword>
<feature type="transmembrane region" description="Helical" evidence="7">
    <location>
        <begin position="268"/>
        <end position="292"/>
    </location>
</feature>
<proteinExistence type="predicted"/>
<dbReference type="PANTHER" id="PTHR45649">
    <property type="entry name" value="AMINO-ACID PERMEASE BAT1"/>
    <property type="match status" value="1"/>
</dbReference>
<dbReference type="Proteomes" id="UP000234254">
    <property type="component" value="Unassembled WGS sequence"/>
</dbReference>
<protein>
    <submittedName>
        <fullName evidence="8">Amino acid transporter</fullName>
    </submittedName>
</protein>
<evidence type="ECO:0000256" key="3">
    <source>
        <dbReference type="ARBA" id="ARBA00022692"/>
    </source>
</evidence>